<dbReference type="InterPro" id="IPR000291">
    <property type="entry name" value="D-Ala_lig_Van_CS"/>
</dbReference>
<feature type="binding site" evidence="15">
    <location>
        <position position="267"/>
    </location>
    <ligand>
        <name>Mg(2+)</name>
        <dbReference type="ChEBI" id="CHEBI:18420"/>
        <label>2</label>
    </ligand>
</feature>
<dbReference type="NCBIfam" id="NF002378">
    <property type="entry name" value="PRK01372.1"/>
    <property type="match status" value="1"/>
</dbReference>
<dbReference type="Gene3D" id="3.40.50.20">
    <property type="match status" value="1"/>
</dbReference>
<dbReference type="OrthoDB" id="9813261at2"/>
<keyword evidence="15" id="KW-0460">Magnesium</keyword>
<comment type="caution">
    <text evidence="18">The sequence shown here is derived from an EMBL/GenBank/DDBJ whole genome shotgun (WGS) entry which is preliminary data.</text>
</comment>
<dbReference type="PROSITE" id="PS00843">
    <property type="entry name" value="DALA_DALA_LIGASE_1"/>
    <property type="match status" value="1"/>
</dbReference>
<evidence type="ECO:0000313" key="18">
    <source>
        <dbReference type="EMBL" id="RKH61934.1"/>
    </source>
</evidence>
<dbReference type="InterPro" id="IPR005905">
    <property type="entry name" value="D_ala_D_ala"/>
</dbReference>
<dbReference type="InterPro" id="IPR013815">
    <property type="entry name" value="ATP_grasp_subdomain_1"/>
</dbReference>
<dbReference type="GO" id="GO:0008360">
    <property type="term" value="P:regulation of cell shape"/>
    <property type="evidence" value="ECO:0007669"/>
    <property type="project" value="UniProtKB-KW"/>
</dbReference>
<keyword evidence="15" id="KW-0464">Manganese</keyword>
<keyword evidence="5 13" id="KW-0963">Cytoplasm</keyword>
<evidence type="ECO:0000256" key="9">
    <source>
        <dbReference type="ARBA" id="ARBA00022960"/>
    </source>
</evidence>
<evidence type="ECO:0000259" key="17">
    <source>
        <dbReference type="PROSITE" id="PS50975"/>
    </source>
</evidence>
<dbReference type="NCBIfam" id="TIGR01205">
    <property type="entry name" value="D_ala_D_alaTIGR"/>
    <property type="match status" value="1"/>
</dbReference>
<comment type="catalytic activity">
    <reaction evidence="12 13">
        <text>2 D-alanine + ATP = D-alanyl-D-alanine + ADP + phosphate + H(+)</text>
        <dbReference type="Rhea" id="RHEA:11224"/>
        <dbReference type="ChEBI" id="CHEBI:15378"/>
        <dbReference type="ChEBI" id="CHEBI:30616"/>
        <dbReference type="ChEBI" id="CHEBI:43474"/>
        <dbReference type="ChEBI" id="CHEBI:57416"/>
        <dbReference type="ChEBI" id="CHEBI:57822"/>
        <dbReference type="ChEBI" id="CHEBI:456216"/>
        <dbReference type="EC" id="6.3.2.4"/>
    </reaction>
</comment>
<evidence type="ECO:0000256" key="11">
    <source>
        <dbReference type="ARBA" id="ARBA00023316"/>
    </source>
</evidence>
<dbReference type="EMBL" id="RAWM01000120">
    <property type="protein sequence ID" value="RKH61934.1"/>
    <property type="molecule type" value="Genomic_DNA"/>
</dbReference>
<dbReference type="GO" id="GO:0005524">
    <property type="term" value="F:ATP binding"/>
    <property type="evidence" value="ECO:0007669"/>
    <property type="project" value="UniProtKB-UniRule"/>
</dbReference>
<feature type="binding site" evidence="15">
    <location>
        <position position="265"/>
    </location>
    <ligand>
        <name>Mg(2+)</name>
        <dbReference type="ChEBI" id="CHEBI:18420"/>
        <label>1</label>
    </ligand>
</feature>
<dbReference type="InterPro" id="IPR011127">
    <property type="entry name" value="Dala_Dala_lig_N"/>
</dbReference>
<gene>
    <name evidence="13" type="primary">ddl</name>
    <name evidence="18" type="ORF">D7X96_30820</name>
</gene>
<evidence type="ECO:0000256" key="6">
    <source>
        <dbReference type="ARBA" id="ARBA00022598"/>
    </source>
</evidence>
<evidence type="ECO:0000256" key="3">
    <source>
        <dbReference type="ARBA" id="ARBA00010871"/>
    </source>
</evidence>
<keyword evidence="19" id="KW-1185">Reference proteome</keyword>
<evidence type="ECO:0000313" key="19">
    <source>
        <dbReference type="Proteomes" id="UP000282656"/>
    </source>
</evidence>
<sequence>MGKRVGVLMGGWGEEREISLKTGEAVVAALETLGHTVTRVFAGPGLDRALRAADLDVAFLALHGRMGEDGRVQGLLELLEIPYTGSGVLASALAMDKPMAKKLFQLHNLASPRGYRVARADAGRALELHGDSGFPCVVKPAKGGSSVGLSVVHDAGALVPAVAQACRFGGEALVERFVQGQEVTVGILGDSVLGSCEVSYPREGFDYEAKYKGAGAQYFLPPRLSDTRRVNVETLALAAYRALGCRGYGRVDLMCSDTENDVVLEVNTLPGFTPTSLLPKIAARAGLDFPALVQGVLDRATRDESHVAEEGPAFAPTAPVPLRAVR</sequence>
<comment type="cofactor">
    <cofactor evidence="15">
        <name>Mg(2+)</name>
        <dbReference type="ChEBI" id="CHEBI:18420"/>
    </cofactor>
    <cofactor evidence="15">
        <name>Mn(2+)</name>
        <dbReference type="ChEBI" id="CHEBI:29035"/>
    </cofactor>
    <text evidence="15">Binds 2 magnesium or manganese ions per subunit.</text>
</comment>
<dbReference type="HAMAP" id="MF_00047">
    <property type="entry name" value="Dala_Dala_lig"/>
    <property type="match status" value="1"/>
</dbReference>
<evidence type="ECO:0000256" key="13">
    <source>
        <dbReference type="HAMAP-Rule" id="MF_00047"/>
    </source>
</evidence>
<evidence type="ECO:0000256" key="12">
    <source>
        <dbReference type="ARBA" id="ARBA00047614"/>
    </source>
</evidence>
<feature type="domain" description="ATP-grasp" evidence="17">
    <location>
        <begin position="101"/>
        <end position="298"/>
    </location>
</feature>
<evidence type="ECO:0000256" key="2">
    <source>
        <dbReference type="ARBA" id="ARBA00004496"/>
    </source>
</evidence>
<dbReference type="SUPFAM" id="SSF52440">
    <property type="entry name" value="PreATP-grasp domain"/>
    <property type="match status" value="1"/>
</dbReference>
<keyword evidence="10 13" id="KW-0573">Peptidoglycan synthesis</keyword>
<dbReference type="GO" id="GO:0046872">
    <property type="term" value="F:metal ion binding"/>
    <property type="evidence" value="ECO:0007669"/>
    <property type="project" value="UniProtKB-KW"/>
</dbReference>
<evidence type="ECO:0000256" key="16">
    <source>
        <dbReference type="PROSITE-ProRule" id="PRU00409"/>
    </source>
</evidence>
<comment type="subcellular location">
    <subcellularLocation>
        <location evidence="2 13">Cytoplasm</location>
    </subcellularLocation>
</comment>
<dbReference type="UniPathway" id="UPA00219"/>
<dbReference type="InterPro" id="IPR016185">
    <property type="entry name" value="PreATP-grasp_dom_sf"/>
</dbReference>
<dbReference type="PROSITE" id="PS00844">
    <property type="entry name" value="DALA_DALA_LIGASE_2"/>
    <property type="match status" value="1"/>
</dbReference>
<evidence type="ECO:0000256" key="1">
    <source>
        <dbReference type="ARBA" id="ARBA00001936"/>
    </source>
</evidence>
<dbReference type="GO" id="GO:0008716">
    <property type="term" value="F:D-alanine-D-alanine ligase activity"/>
    <property type="evidence" value="ECO:0007669"/>
    <property type="project" value="UniProtKB-UniRule"/>
</dbReference>
<dbReference type="PROSITE" id="PS50975">
    <property type="entry name" value="ATP_GRASP"/>
    <property type="match status" value="1"/>
</dbReference>
<dbReference type="InterPro" id="IPR011761">
    <property type="entry name" value="ATP-grasp"/>
</dbReference>
<accession>A0A3A8QFC4</accession>
<name>A0A3A8QFC4_9BACT</name>
<proteinExistence type="inferred from homology"/>
<dbReference type="PANTHER" id="PTHR23132">
    <property type="entry name" value="D-ALANINE--D-ALANINE LIGASE"/>
    <property type="match status" value="1"/>
</dbReference>
<dbReference type="SUPFAM" id="SSF56059">
    <property type="entry name" value="Glutathione synthetase ATP-binding domain-like"/>
    <property type="match status" value="1"/>
</dbReference>
<evidence type="ECO:0000256" key="15">
    <source>
        <dbReference type="PIRSR" id="PIRSR039102-3"/>
    </source>
</evidence>
<feature type="active site" evidence="14">
    <location>
        <position position="145"/>
    </location>
</feature>
<feature type="active site" evidence="14">
    <location>
        <position position="15"/>
    </location>
</feature>
<keyword evidence="15" id="KW-0479">Metal-binding</keyword>
<dbReference type="InterPro" id="IPR011095">
    <property type="entry name" value="Dala_Dala_lig_C"/>
</dbReference>
<evidence type="ECO:0000256" key="4">
    <source>
        <dbReference type="ARBA" id="ARBA00012216"/>
    </source>
</evidence>
<feature type="active site" evidence="14">
    <location>
        <position position="276"/>
    </location>
</feature>
<evidence type="ECO:0000256" key="10">
    <source>
        <dbReference type="ARBA" id="ARBA00022984"/>
    </source>
</evidence>
<reference evidence="19" key="1">
    <citation type="submission" date="2018-09" db="EMBL/GenBank/DDBJ databases">
        <authorList>
            <person name="Livingstone P.G."/>
            <person name="Whitworth D.E."/>
        </authorList>
    </citation>
    <scope>NUCLEOTIDE SEQUENCE [LARGE SCALE GENOMIC DNA]</scope>
    <source>
        <strain evidence="19">AB047A</strain>
    </source>
</reference>
<comment type="similarity">
    <text evidence="3 13">Belongs to the D-alanine--D-alanine ligase family.</text>
</comment>
<dbReference type="AlphaFoldDB" id="A0A3A8QFC4"/>
<evidence type="ECO:0000256" key="7">
    <source>
        <dbReference type="ARBA" id="ARBA00022741"/>
    </source>
</evidence>
<evidence type="ECO:0000256" key="8">
    <source>
        <dbReference type="ARBA" id="ARBA00022840"/>
    </source>
</evidence>
<dbReference type="Pfam" id="PF01820">
    <property type="entry name" value="Dala_Dala_lig_N"/>
    <property type="match status" value="1"/>
</dbReference>
<protein>
    <recommendedName>
        <fullName evidence="4 13">D-alanine--D-alanine ligase</fullName>
        <ecNumber evidence="4 13">6.3.2.4</ecNumber>
    </recommendedName>
    <alternativeName>
        <fullName evidence="13">D-Ala-D-Ala ligase</fullName>
    </alternativeName>
    <alternativeName>
        <fullName evidence="13">D-alanylalanine synthetase</fullName>
    </alternativeName>
</protein>
<dbReference type="GO" id="GO:0009252">
    <property type="term" value="P:peptidoglycan biosynthetic process"/>
    <property type="evidence" value="ECO:0007669"/>
    <property type="project" value="UniProtKB-UniRule"/>
</dbReference>
<dbReference type="PANTHER" id="PTHR23132:SF23">
    <property type="entry name" value="D-ALANINE--D-ALANINE LIGASE B"/>
    <property type="match status" value="1"/>
</dbReference>
<dbReference type="PIRSF" id="PIRSF039102">
    <property type="entry name" value="Ddl/VanB"/>
    <property type="match status" value="1"/>
</dbReference>
<dbReference type="GO" id="GO:0071555">
    <property type="term" value="P:cell wall organization"/>
    <property type="evidence" value="ECO:0007669"/>
    <property type="project" value="UniProtKB-KW"/>
</dbReference>
<keyword evidence="9 13" id="KW-0133">Cell shape</keyword>
<dbReference type="EC" id="6.3.2.4" evidence="4 13"/>
<comment type="pathway">
    <text evidence="13">Cell wall biogenesis; peptidoglycan biosynthesis.</text>
</comment>
<evidence type="ECO:0000256" key="5">
    <source>
        <dbReference type="ARBA" id="ARBA00022490"/>
    </source>
</evidence>
<dbReference type="Gene3D" id="3.30.470.20">
    <property type="entry name" value="ATP-grasp fold, B domain"/>
    <property type="match status" value="1"/>
</dbReference>
<dbReference type="Proteomes" id="UP000282656">
    <property type="component" value="Unassembled WGS sequence"/>
</dbReference>
<dbReference type="GO" id="GO:0005737">
    <property type="term" value="C:cytoplasm"/>
    <property type="evidence" value="ECO:0007669"/>
    <property type="project" value="UniProtKB-SubCell"/>
</dbReference>
<keyword evidence="8 16" id="KW-0067">ATP-binding</keyword>
<dbReference type="Gene3D" id="3.30.1490.20">
    <property type="entry name" value="ATP-grasp fold, A domain"/>
    <property type="match status" value="1"/>
</dbReference>
<keyword evidence="6 13" id="KW-0436">Ligase</keyword>
<organism evidence="18 19">
    <name type="scientific">Corallococcus interemptor</name>
    <dbReference type="NCBI Taxonomy" id="2316720"/>
    <lineage>
        <taxon>Bacteria</taxon>
        <taxon>Pseudomonadati</taxon>
        <taxon>Myxococcota</taxon>
        <taxon>Myxococcia</taxon>
        <taxon>Myxococcales</taxon>
        <taxon>Cystobacterineae</taxon>
        <taxon>Myxococcaceae</taxon>
        <taxon>Corallococcus</taxon>
    </lineage>
</organism>
<feature type="binding site" evidence="15">
    <location>
        <position position="252"/>
    </location>
    <ligand>
        <name>Mg(2+)</name>
        <dbReference type="ChEBI" id="CHEBI:18420"/>
        <label>1</label>
    </ligand>
</feature>
<keyword evidence="7 16" id="KW-0547">Nucleotide-binding</keyword>
<evidence type="ECO:0000256" key="14">
    <source>
        <dbReference type="PIRSR" id="PIRSR039102-1"/>
    </source>
</evidence>
<dbReference type="Pfam" id="PF07478">
    <property type="entry name" value="Dala_Dala_lig_C"/>
    <property type="match status" value="1"/>
</dbReference>
<feature type="binding site" evidence="15">
    <location>
        <position position="265"/>
    </location>
    <ligand>
        <name>Mg(2+)</name>
        <dbReference type="ChEBI" id="CHEBI:18420"/>
        <label>2</label>
    </ligand>
</feature>
<comment type="cofactor">
    <cofactor evidence="1">
        <name>Mn(2+)</name>
        <dbReference type="ChEBI" id="CHEBI:29035"/>
    </cofactor>
</comment>
<keyword evidence="11 13" id="KW-0961">Cell wall biogenesis/degradation</keyword>
<comment type="function">
    <text evidence="13">Cell wall formation.</text>
</comment>
<dbReference type="RefSeq" id="WP_120552912.1">
    <property type="nucleotide sequence ID" value="NZ_RAWM01000120.1"/>
</dbReference>